<dbReference type="GO" id="GO:0008824">
    <property type="term" value="F:cyanate hydratase activity"/>
    <property type="evidence" value="ECO:0007669"/>
    <property type="project" value="UniProtKB-EC"/>
</dbReference>
<dbReference type="InterPro" id="IPR003712">
    <property type="entry name" value="Cyanate_lyase_C"/>
</dbReference>
<dbReference type="SMART" id="SM01116">
    <property type="entry name" value="Cyanate_lyase"/>
    <property type="match status" value="1"/>
</dbReference>
<dbReference type="PANTHER" id="PTHR34186:SF2">
    <property type="entry name" value="CYANATE HYDRATASE"/>
    <property type="match status" value="1"/>
</dbReference>
<dbReference type="InterPro" id="IPR008076">
    <property type="entry name" value="Cyanase"/>
</dbReference>
<dbReference type="PATRIC" id="fig|264732.11.peg.2230"/>
<name>Q2RGT9_MOOTA</name>
<dbReference type="PRINTS" id="PR01693">
    <property type="entry name" value="CYANASE"/>
</dbReference>
<dbReference type="PANTHER" id="PTHR34186">
    <property type="entry name" value="CYANATE HYDRATASE"/>
    <property type="match status" value="1"/>
</dbReference>
<sequence length="80" mass="9425">MSLKALRNVQPWPPTDPFVYRFYEVVMLYGPVIKDVAHEMFGDGIMSAIDMKLDLKKVEEHGAERAEFTFNGKWLPYRRF</sequence>
<organism evidence="2">
    <name type="scientific">Moorella thermoacetica (strain ATCC 39073 / JCM 9320)</name>
    <dbReference type="NCBI Taxonomy" id="264732"/>
    <lineage>
        <taxon>Bacteria</taxon>
        <taxon>Bacillati</taxon>
        <taxon>Bacillota</taxon>
        <taxon>Clostridia</taxon>
        <taxon>Neomoorellales</taxon>
        <taxon>Neomoorellaceae</taxon>
        <taxon>Neomoorella</taxon>
    </lineage>
</organism>
<evidence type="ECO:0000259" key="1">
    <source>
        <dbReference type="SMART" id="SM01116"/>
    </source>
</evidence>
<keyword evidence="2" id="KW-0456">Lyase</keyword>
<dbReference type="HOGENOM" id="CLU_185569_0_0_9"/>
<dbReference type="EC" id="4.2.1.104" evidence="2"/>
<feature type="domain" description="Cyanate lyase C-terminal" evidence="1">
    <location>
        <begin position="8"/>
        <end position="80"/>
    </location>
</feature>
<reference evidence="2" key="1">
    <citation type="submission" date="2005-12" db="EMBL/GenBank/DDBJ databases">
        <title>Complete sequence of Moorella thermoacetica ATCC 39073.</title>
        <authorList>
            <consortium name="US DOE Joint Genome Institute"/>
            <person name="Copeland A."/>
            <person name="Lucas S."/>
            <person name="Lapidus A."/>
            <person name="Barry K."/>
            <person name="Detter J.C."/>
            <person name="Glavina T."/>
            <person name="Hammon N."/>
            <person name="Israni S."/>
            <person name="Pitluck S."/>
            <person name="Chertkov O."/>
            <person name="Saunders E.H."/>
            <person name="Brettin T."/>
            <person name="Bruce D."/>
            <person name="Han C."/>
            <person name="Tapia R."/>
            <person name="Gilna P."/>
            <person name="Schmutz J."/>
            <person name="Larimer F."/>
            <person name="Land M."/>
            <person name="Kyrpides N."/>
            <person name="Anderson I."/>
            <person name="Richardson P."/>
            <person name="Ragsdale S."/>
        </authorList>
    </citation>
    <scope>NUCLEOTIDE SEQUENCE</scope>
    <source>
        <strain evidence="2">ATCC 39073</strain>
    </source>
</reference>
<dbReference type="EMBL" id="CP000232">
    <property type="protein sequence ID" value="ABC20350.1"/>
    <property type="molecule type" value="Genomic_DNA"/>
</dbReference>
<dbReference type="eggNOG" id="COG1513">
    <property type="taxonomic scope" value="Bacteria"/>
</dbReference>
<evidence type="ECO:0000313" key="2">
    <source>
        <dbReference type="EMBL" id="ABC20350.1"/>
    </source>
</evidence>
<dbReference type="Gene3D" id="3.30.1160.10">
    <property type="entry name" value="Cyanate lyase, C-terminal domain"/>
    <property type="match status" value="1"/>
</dbReference>
<dbReference type="KEGG" id="mta:Moth_2054"/>
<protein>
    <submittedName>
        <fullName evidence="2">Cyanate hydratase</fullName>
        <ecNumber evidence="2">4.2.1.104</ecNumber>
    </submittedName>
</protein>
<dbReference type="NCBIfam" id="TIGR00673">
    <property type="entry name" value="cynS"/>
    <property type="match status" value="1"/>
</dbReference>
<dbReference type="OrthoDB" id="9785870at2"/>
<dbReference type="CDD" id="cd00559">
    <property type="entry name" value="Cyanase_C"/>
    <property type="match status" value="1"/>
</dbReference>
<dbReference type="Pfam" id="PF02560">
    <property type="entry name" value="Cyanate_lyase"/>
    <property type="match status" value="1"/>
</dbReference>
<dbReference type="EnsemblBacteria" id="ABC20350">
    <property type="protein sequence ID" value="ABC20350"/>
    <property type="gene ID" value="Moth_2054"/>
</dbReference>
<proteinExistence type="predicted"/>
<dbReference type="AlphaFoldDB" id="Q2RGT9"/>
<accession>Q2RGT9</accession>
<dbReference type="InterPro" id="IPR036581">
    <property type="entry name" value="Cyanate_lyase_C_sf"/>
</dbReference>
<dbReference type="SUPFAM" id="SSF55234">
    <property type="entry name" value="Cyanase C-terminal domain"/>
    <property type="match status" value="1"/>
</dbReference>
<dbReference type="STRING" id="264732.Moth_2054"/>
<gene>
    <name evidence="2" type="ordered locus">Moth_2054</name>
</gene>